<dbReference type="OrthoDB" id="3234349at2759"/>
<proteinExistence type="predicted"/>
<dbReference type="EMBL" id="ML769863">
    <property type="protein sequence ID" value="KAE9386612.1"/>
    <property type="molecule type" value="Genomic_DNA"/>
</dbReference>
<protein>
    <submittedName>
        <fullName evidence="1">Uncharacterized protein</fullName>
    </submittedName>
</protein>
<reference evidence="1" key="1">
    <citation type="journal article" date="2019" name="Environ. Microbiol.">
        <title>Fungal ecological strategies reflected in gene transcription - a case study of two litter decomposers.</title>
        <authorList>
            <person name="Barbi F."/>
            <person name="Kohler A."/>
            <person name="Barry K."/>
            <person name="Baskaran P."/>
            <person name="Daum C."/>
            <person name="Fauchery L."/>
            <person name="Ihrmark K."/>
            <person name="Kuo A."/>
            <person name="LaButti K."/>
            <person name="Lipzen A."/>
            <person name="Morin E."/>
            <person name="Grigoriev I.V."/>
            <person name="Henrissat B."/>
            <person name="Lindahl B."/>
            <person name="Martin F."/>
        </authorList>
    </citation>
    <scope>NUCLEOTIDE SEQUENCE</scope>
    <source>
        <strain evidence="1">JB14</strain>
    </source>
</reference>
<feature type="non-terminal residue" evidence="1">
    <location>
        <position position="1"/>
    </location>
</feature>
<dbReference type="Proteomes" id="UP000799118">
    <property type="component" value="Unassembled WGS sequence"/>
</dbReference>
<sequence length="85" mass="9587">FALHMDFFNSNGIRARGNHHSVGVISAANLALTTDNRHLPEFMFIGGIIPGPKEPDFEQCDHFLRPVIEQFQRIWSPGIQLSRTA</sequence>
<accession>A0A6A4GLH4</accession>
<name>A0A6A4GLH4_9AGAR</name>
<organism evidence="1 2">
    <name type="scientific">Gymnopus androsaceus JB14</name>
    <dbReference type="NCBI Taxonomy" id="1447944"/>
    <lineage>
        <taxon>Eukaryota</taxon>
        <taxon>Fungi</taxon>
        <taxon>Dikarya</taxon>
        <taxon>Basidiomycota</taxon>
        <taxon>Agaricomycotina</taxon>
        <taxon>Agaricomycetes</taxon>
        <taxon>Agaricomycetidae</taxon>
        <taxon>Agaricales</taxon>
        <taxon>Marasmiineae</taxon>
        <taxon>Omphalotaceae</taxon>
        <taxon>Gymnopus</taxon>
    </lineage>
</organism>
<keyword evidence="2" id="KW-1185">Reference proteome</keyword>
<gene>
    <name evidence="1" type="ORF">BT96DRAFT_747878</name>
</gene>
<feature type="non-terminal residue" evidence="1">
    <location>
        <position position="85"/>
    </location>
</feature>
<evidence type="ECO:0000313" key="2">
    <source>
        <dbReference type="Proteomes" id="UP000799118"/>
    </source>
</evidence>
<dbReference type="AlphaFoldDB" id="A0A6A4GLH4"/>
<evidence type="ECO:0000313" key="1">
    <source>
        <dbReference type="EMBL" id="KAE9386612.1"/>
    </source>
</evidence>